<dbReference type="InterPro" id="IPR024448">
    <property type="entry name" value="XylT_C"/>
</dbReference>
<evidence type="ECO:0000256" key="2">
    <source>
        <dbReference type="ARBA" id="ARBA00004648"/>
    </source>
</evidence>
<comment type="pathway">
    <text evidence="3">Glycan metabolism; chondroitin sulfate biosynthesis.</text>
</comment>
<dbReference type="PANTHER" id="PTHR46025:SF3">
    <property type="entry name" value="XYLOSYLTRANSFERASE OXT"/>
    <property type="match status" value="1"/>
</dbReference>
<comment type="catalytic activity">
    <reaction evidence="19">
        <text>UDP-alpha-D-xylose + L-seryl-[protein] = 3-O-(beta-D-xylosyl)-L-seryl-[protein] + UDP + H(+)</text>
        <dbReference type="Rhea" id="RHEA:50192"/>
        <dbReference type="Rhea" id="RHEA-COMP:9863"/>
        <dbReference type="Rhea" id="RHEA-COMP:12567"/>
        <dbReference type="ChEBI" id="CHEBI:15378"/>
        <dbReference type="ChEBI" id="CHEBI:29999"/>
        <dbReference type="ChEBI" id="CHEBI:57632"/>
        <dbReference type="ChEBI" id="CHEBI:58223"/>
        <dbReference type="ChEBI" id="CHEBI:132085"/>
        <dbReference type="EC" id="2.4.2.26"/>
    </reaction>
</comment>
<evidence type="ECO:0000256" key="14">
    <source>
        <dbReference type="ARBA" id="ARBA00023034"/>
    </source>
</evidence>
<dbReference type="InterPro" id="IPR003406">
    <property type="entry name" value="Glyco_trans_14"/>
</dbReference>
<accession>A0A9N9TR90</accession>
<keyword evidence="15" id="KW-0472">Membrane</keyword>
<dbReference type="SMART" id="SM00321">
    <property type="entry name" value="WSC"/>
    <property type="match status" value="1"/>
</dbReference>
<evidence type="ECO:0000256" key="16">
    <source>
        <dbReference type="ARBA" id="ARBA00023157"/>
    </source>
</evidence>
<proteinExistence type="inferred from homology"/>
<feature type="domain" description="WSC" evidence="20">
    <location>
        <begin position="154"/>
        <end position="248"/>
    </location>
</feature>
<dbReference type="AlphaFoldDB" id="A0A9N9TR90"/>
<comment type="similarity">
    <text evidence="5">Belongs to the glycosyltransferase 14 family. XylT subfamily.</text>
</comment>
<keyword evidence="13" id="KW-1133">Transmembrane helix</keyword>
<dbReference type="Pfam" id="PF02485">
    <property type="entry name" value="Branch"/>
    <property type="match status" value="1"/>
</dbReference>
<keyword evidence="11" id="KW-0256">Endoplasmic reticulum</keyword>
<evidence type="ECO:0000256" key="6">
    <source>
        <dbReference type="ARBA" id="ARBA00011972"/>
    </source>
</evidence>
<protein>
    <recommendedName>
        <fullName evidence="6">protein xylosyltransferase</fullName>
        <ecNumber evidence="6">2.4.2.26</ecNumber>
    </recommendedName>
    <alternativeName>
        <fullName evidence="18">Peptide O-xylosyltransferase</fullName>
    </alternativeName>
</protein>
<keyword evidence="9" id="KW-0812">Transmembrane</keyword>
<comment type="subcellular location">
    <subcellularLocation>
        <location evidence="2">Endoplasmic reticulum membrane</location>
        <topology evidence="2">Single-pass type II membrane protein</topology>
    </subcellularLocation>
    <subcellularLocation>
        <location evidence="1">Golgi apparatus membrane</location>
        <topology evidence="1">Single-pass type II membrane protein</topology>
    </subcellularLocation>
</comment>
<evidence type="ECO:0000256" key="4">
    <source>
        <dbReference type="ARBA" id="ARBA00005093"/>
    </source>
</evidence>
<dbReference type="InterPro" id="IPR002889">
    <property type="entry name" value="WSC_carb-bd"/>
</dbReference>
<keyword evidence="7" id="KW-0328">Glycosyltransferase</keyword>
<dbReference type="InterPro" id="IPR043538">
    <property type="entry name" value="XYLT"/>
</dbReference>
<gene>
    <name evidence="21" type="ORF">PHYEVI_LOCUS5285</name>
</gene>
<keyword evidence="10" id="KW-0479">Metal-binding</keyword>
<evidence type="ECO:0000256" key="5">
    <source>
        <dbReference type="ARBA" id="ARBA00010195"/>
    </source>
</evidence>
<keyword evidence="12" id="KW-0735">Signal-anchor</keyword>
<dbReference type="GO" id="GO:0005789">
    <property type="term" value="C:endoplasmic reticulum membrane"/>
    <property type="evidence" value="ECO:0007669"/>
    <property type="project" value="UniProtKB-SubCell"/>
</dbReference>
<dbReference type="Pfam" id="PF12529">
    <property type="entry name" value="Xylo_C"/>
    <property type="match status" value="1"/>
</dbReference>
<dbReference type="GO" id="GO:0046872">
    <property type="term" value="F:metal ion binding"/>
    <property type="evidence" value="ECO:0007669"/>
    <property type="project" value="UniProtKB-KW"/>
</dbReference>
<sequence length="910" mass="104173">MVKGNSSRKNGWMRIRYRTFFVVGILILSFQILLAVKFLSINNINKPSDDQQVNELPLSGDLDGSNKNIKAYESFHNLHPNPNSNNNNTHSLKYEDLDFTPVCHINAKEAVSAINRAKTQYCKYLLANITCLSEINDLYPKKLKSTCSSVGVSAGADLGCYKDERNFRLLSGYYKIDKKENSPQHCTKLCLQSGFPYAGVQYGSECFCGADEPPQTSKVPDSSCNFKCPGDVRSTCGGYYTMNVYHTGIKKFVPQNALTDGNVTNGTKETAKIAFLLTLNGRALRQVKRLLKILYHKDHYYYIHVDIRQDYLYRELLKLENSLPNIRLTRNRFATIWGGASLLQMLTSCMRELLNIDDWKWDFVINLSESDFPVKPVTALARFLAANRNRNFVKSHGRETQRFIQKQGLDKTFVECEHRMWRIGDRILPSGIQLDGGSDWVALSRNFVRYVSRTRPDADELIAGLLRIFKHTLLPAESFFHTALRNSIFCDTYIDNNLHVTNWKRKLGCKCQYKHVVDWCGCSPNDFRPDDWFKIQNTLSKRVYFARKFEPIINQAVVLKLELWLYGLDKPNRNVSNLLGYWESVWHRNDLDALRNDGLLTLSNSARRNLIHCDTSVELKLVEITSYLYNDSYLYTLFKFEYNTSNNASSEIEVAVEPKRQRLSLVRDCEGCESLTDDLDSLVIGSDYDQKERICRNFAGVLSAYSEPVLAYSFKRWPDNNEVYNLSALWIGPDGELYGVGAFSVDGASLVGHSKSGLQQPILPGIWTVKVLHKNAKVAQLEFPILPMESYNGQPVDSRQLAYLNGGSKYSGEKFYNEFGKFLPSAERRRSRRSASLRNTRKIGEELWKWSDELVSGFYEISKRCVDSESMEMCGEIWENCRRTNWSSLADDPKSAIRSINEATGSFDIW</sequence>
<evidence type="ECO:0000256" key="12">
    <source>
        <dbReference type="ARBA" id="ARBA00022968"/>
    </source>
</evidence>
<dbReference type="Pfam" id="PF01822">
    <property type="entry name" value="WSC"/>
    <property type="match status" value="1"/>
</dbReference>
<evidence type="ECO:0000256" key="17">
    <source>
        <dbReference type="ARBA" id="ARBA00023180"/>
    </source>
</evidence>
<keyword evidence="14" id="KW-0333">Golgi apparatus</keyword>
<evidence type="ECO:0000256" key="18">
    <source>
        <dbReference type="ARBA" id="ARBA00042865"/>
    </source>
</evidence>
<evidence type="ECO:0000256" key="7">
    <source>
        <dbReference type="ARBA" id="ARBA00022676"/>
    </source>
</evidence>
<evidence type="ECO:0000256" key="19">
    <source>
        <dbReference type="ARBA" id="ARBA00047847"/>
    </source>
</evidence>
<dbReference type="GO" id="GO:0015012">
    <property type="term" value="P:heparan sulfate proteoglycan biosynthetic process"/>
    <property type="evidence" value="ECO:0007669"/>
    <property type="project" value="TreeGrafter"/>
</dbReference>
<reference evidence="21" key="1">
    <citation type="submission" date="2022-01" db="EMBL/GenBank/DDBJ databases">
        <authorList>
            <person name="King R."/>
        </authorList>
    </citation>
    <scope>NUCLEOTIDE SEQUENCE</scope>
</reference>
<evidence type="ECO:0000256" key="11">
    <source>
        <dbReference type="ARBA" id="ARBA00022824"/>
    </source>
</evidence>
<keyword evidence="8" id="KW-0808">Transferase</keyword>
<evidence type="ECO:0000256" key="3">
    <source>
        <dbReference type="ARBA" id="ARBA00004840"/>
    </source>
</evidence>
<dbReference type="EMBL" id="OU900095">
    <property type="protein sequence ID" value="CAG9858898.1"/>
    <property type="molecule type" value="Genomic_DNA"/>
</dbReference>
<evidence type="ECO:0000256" key="8">
    <source>
        <dbReference type="ARBA" id="ARBA00022679"/>
    </source>
</evidence>
<evidence type="ECO:0000256" key="9">
    <source>
        <dbReference type="ARBA" id="ARBA00022692"/>
    </source>
</evidence>
<evidence type="ECO:0000256" key="1">
    <source>
        <dbReference type="ARBA" id="ARBA00004323"/>
    </source>
</evidence>
<evidence type="ECO:0000256" key="15">
    <source>
        <dbReference type="ARBA" id="ARBA00023136"/>
    </source>
</evidence>
<name>A0A9N9TR90_PHYSR</name>
<evidence type="ECO:0000259" key="20">
    <source>
        <dbReference type="SMART" id="SM00321"/>
    </source>
</evidence>
<dbReference type="PANTHER" id="PTHR46025">
    <property type="entry name" value="XYLOSYLTRANSFERASE OXT"/>
    <property type="match status" value="1"/>
</dbReference>
<keyword evidence="22" id="KW-1185">Reference proteome</keyword>
<dbReference type="OrthoDB" id="2019572at2759"/>
<dbReference type="EC" id="2.4.2.26" evidence="6"/>
<keyword evidence="16" id="KW-1015">Disulfide bond</keyword>
<dbReference type="Proteomes" id="UP001153712">
    <property type="component" value="Chromosome 2"/>
</dbReference>
<evidence type="ECO:0000256" key="10">
    <source>
        <dbReference type="ARBA" id="ARBA00022723"/>
    </source>
</evidence>
<keyword evidence="17" id="KW-0325">Glycoprotein</keyword>
<evidence type="ECO:0000313" key="21">
    <source>
        <dbReference type="EMBL" id="CAG9858898.1"/>
    </source>
</evidence>
<dbReference type="GO" id="GO:0030158">
    <property type="term" value="F:protein xylosyltransferase activity"/>
    <property type="evidence" value="ECO:0007669"/>
    <property type="project" value="UniProtKB-EC"/>
</dbReference>
<dbReference type="GO" id="GO:0050650">
    <property type="term" value="P:chondroitin sulfate proteoglycan biosynthetic process"/>
    <property type="evidence" value="ECO:0007669"/>
    <property type="project" value="TreeGrafter"/>
</dbReference>
<evidence type="ECO:0000256" key="13">
    <source>
        <dbReference type="ARBA" id="ARBA00022989"/>
    </source>
</evidence>
<dbReference type="GO" id="GO:0000139">
    <property type="term" value="C:Golgi membrane"/>
    <property type="evidence" value="ECO:0007669"/>
    <property type="project" value="UniProtKB-SubCell"/>
</dbReference>
<organism evidence="21 22">
    <name type="scientific">Phyllotreta striolata</name>
    <name type="common">Striped flea beetle</name>
    <name type="synonym">Crioceris striolata</name>
    <dbReference type="NCBI Taxonomy" id="444603"/>
    <lineage>
        <taxon>Eukaryota</taxon>
        <taxon>Metazoa</taxon>
        <taxon>Ecdysozoa</taxon>
        <taxon>Arthropoda</taxon>
        <taxon>Hexapoda</taxon>
        <taxon>Insecta</taxon>
        <taxon>Pterygota</taxon>
        <taxon>Neoptera</taxon>
        <taxon>Endopterygota</taxon>
        <taxon>Coleoptera</taxon>
        <taxon>Polyphaga</taxon>
        <taxon>Cucujiformia</taxon>
        <taxon>Chrysomeloidea</taxon>
        <taxon>Chrysomelidae</taxon>
        <taxon>Galerucinae</taxon>
        <taxon>Alticini</taxon>
        <taxon>Phyllotreta</taxon>
    </lineage>
</organism>
<evidence type="ECO:0000313" key="22">
    <source>
        <dbReference type="Proteomes" id="UP001153712"/>
    </source>
</evidence>
<comment type="pathway">
    <text evidence="4">Glycan metabolism; heparan sulfate biosynthesis.</text>
</comment>